<reference evidence="1" key="1">
    <citation type="submission" date="2019-04" db="EMBL/GenBank/DDBJ databases">
        <title>Genome assembly of Zosterops borbonicus 15179.</title>
        <authorList>
            <person name="Leroy T."/>
            <person name="Anselmetti Y."/>
            <person name="Tilak M.-K."/>
            <person name="Nabholz B."/>
        </authorList>
    </citation>
    <scope>NUCLEOTIDE SEQUENCE</scope>
    <source>
        <strain evidence="1">HGM_15179</strain>
        <tissue evidence="1">Muscle</tissue>
    </source>
</reference>
<evidence type="ECO:0000313" key="1">
    <source>
        <dbReference type="EMBL" id="TRZ24142.1"/>
    </source>
</evidence>
<accession>A0A8K1GU74</accession>
<proteinExistence type="predicted"/>
<sequence length="72" mass="7943">MSSQYLEENDVRSSVKVFANIQLCLKTDQCRSSLFGFAACDTEVKTEEKAMKFHLIGCGKSMCLGKPLTCDG</sequence>
<name>A0A8K1GU74_9PASS</name>
<keyword evidence="2" id="KW-1185">Reference proteome</keyword>
<gene>
    <name evidence="1" type="ORF">HGM15179_002948</name>
</gene>
<dbReference type="EMBL" id="SWJQ01000051">
    <property type="protein sequence ID" value="TRZ24142.1"/>
    <property type="molecule type" value="Genomic_DNA"/>
</dbReference>
<evidence type="ECO:0000313" key="2">
    <source>
        <dbReference type="Proteomes" id="UP000796761"/>
    </source>
</evidence>
<organism evidence="1 2">
    <name type="scientific">Zosterops borbonicus</name>
    <dbReference type="NCBI Taxonomy" id="364589"/>
    <lineage>
        <taxon>Eukaryota</taxon>
        <taxon>Metazoa</taxon>
        <taxon>Chordata</taxon>
        <taxon>Craniata</taxon>
        <taxon>Vertebrata</taxon>
        <taxon>Euteleostomi</taxon>
        <taxon>Archelosauria</taxon>
        <taxon>Archosauria</taxon>
        <taxon>Dinosauria</taxon>
        <taxon>Saurischia</taxon>
        <taxon>Theropoda</taxon>
        <taxon>Coelurosauria</taxon>
        <taxon>Aves</taxon>
        <taxon>Neognathae</taxon>
        <taxon>Neoaves</taxon>
        <taxon>Telluraves</taxon>
        <taxon>Australaves</taxon>
        <taxon>Passeriformes</taxon>
        <taxon>Sylvioidea</taxon>
        <taxon>Zosteropidae</taxon>
        <taxon>Zosterops</taxon>
    </lineage>
</organism>
<comment type="caution">
    <text evidence="1">The sequence shown here is derived from an EMBL/GenBank/DDBJ whole genome shotgun (WGS) entry which is preliminary data.</text>
</comment>
<dbReference type="Proteomes" id="UP000796761">
    <property type="component" value="Unassembled WGS sequence"/>
</dbReference>
<protein>
    <submittedName>
        <fullName evidence="1">Uncharacterized protein</fullName>
    </submittedName>
</protein>
<dbReference type="AlphaFoldDB" id="A0A8K1GU74"/>